<dbReference type="EMBL" id="VFQF01000001">
    <property type="protein sequence ID" value="TQN48354.1"/>
    <property type="molecule type" value="Genomic_DNA"/>
</dbReference>
<evidence type="ECO:0000313" key="3">
    <source>
        <dbReference type="Proteomes" id="UP000320085"/>
    </source>
</evidence>
<organism evidence="2 3">
    <name type="scientific">Humibacillus xanthopallidus</name>
    <dbReference type="NCBI Taxonomy" id="412689"/>
    <lineage>
        <taxon>Bacteria</taxon>
        <taxon>Bacillati</taxon>
        <taxon>Actinomycetota</taxon>
        <taxon>Actinomycetes</taxon>
        <taxon>Micrococcales</taxon>
        <taxon>Intrasporangiaceae</taxon>
        <taxon>Humibacillus</taxon>
    </lineage>
</organism>
<dbReference type="GO" id="GO:0016787">
    <property type="term" value="F:hydrolase activity"/>
    <property type="evidence" value="ECO:0007669"/>
    <property type="project" value="UniProtKB-KW"/>
</dbReference>
<gene>
    <name evidence="2" type="ORF">FHX52_1485</name>
</gene>
<dbReference type="Pfam" id="PF06259">
    <property type="entry name" value="Abhydrolase_8"/>
    <property type="match status" value="1"/>
</dbReference>
<name>A0A543PWA5_9MICO</name>
<keyword evidence="2" id="KW-0378">Hydrolase</keyword>
<accession>A0A543PWA5</accession>
<dbReference type="RefSeq" id="WP_141821241.1">
    <property type="nucleotide sequence ID" value="NZ_BAAAQC010000007.1"/>
</dbReference>
<protein>
    <submittedName>
        <fullName evidence="2">Alpha/beta hydrolase family protein</fullName>
    </submittedName>
</protein>
<evidence type="ECO:0000313" key="2">
    <source>
        <dbReference type="EMBL" id="TQN48354.1"/>
    </source>
</evidence>
<sequence>MTGISVAALRAARPEVPSAVASGIEAHRRTVTSGIETMLRGRSTAMSGPGAGGIGSLSRWSGPASTAAAGRFSALADELTRLGRDLAVCSQALSHAGLRLRAALGLLARAEARAGERGAQVTEVGALVVPARPPRGDPVLDAHEAREDALMREEVTAYLRQAERVATETDVELARHLLESAAGCSAPGERGVLATLAPPAVSGSAALPPGDVFANAAWWRSLTSEERGVLVREHPEWVGPRDGVSAADRDQANRILLDRAERVALARLAALEAGGEPLPEEVGAAGTAVLALGLSERAGAIELVRRRLSALRAVRGVLARQDGARRRLLLLDVTGRHPKAAVAIGEVDTAPHVATFVGGFTTTVGGDLDRYDRDLARLRSTSSGMAHGDVAVVTWLGYAAPQTDEVLTPSRTVLSSRVAARGGEELVAFVTGLDASRAVPADQSVLAHSYGSVVLSFALRRPTGIDRAALFGSPGTGGAVRSIVDTGLKPGGFSVLGSIDDPVVASGRLVLGPSAASVAGARTLSTYAPGAAGTEGARRTSRGHSDYLKAGSDSAFNLAAVVAGRGDATVAESAAEKARKGRS</sequence>
<dbReference type="OrthoDB" id="3259161at2"/>
<feature type="domain" description="DUF1023" evidence="1">
    <location>
        <begin position="339"/>
        <end position="479"/>
    </location>
</feature>
<dbReference type="InterPro" id="IPR010427">
    <property type="entry name" value="DUF1023"/>
</dbReference>
<evidence type="ECO:0000259" key="1">
    <source>
        <dbReference type="Pfam" id="PF06259"/>
    </source>
</evidence>
<comment type="caution">
    <text evidence="2">The sequence shown here is derived from an EMBL/GenBank/DDBJ whole genome shotgun (WGS) entry which is preliminary data.</text>
</comment>
<reference evidence="2 3" key="1">
    <citation type="submission" date="2019-06" db="EMBL/GenBank/DDBJ databases">
        <title>Sequencing the genomes of 1000 actinobacteria strains.</title>
        <authorList>
            <person name="Klenk H.-P."/>
        </authorList>
    </citation>
    <scope>NUCLEOTIDE SEQUENCE [LARGE SCALE GENOMIC DNA]</scope>
    <source>
        <strain evidence="2 3">DSM 21776</strain>
    </source>
</reference>
<dbReference type="Proteomes" id="UP000320085">
    <property type="component" value="Unassembled WGS sequence"/>
</dbReference>
<proteinExistence type="predicted"/>
<dbReference type="AlphaFoldDB" id="A0A543PWA5"/>